<comment type="caution">
    <text evidence="1">The sequence shown here is derived from an EMBL/GenBank/DDBJ whole genome shotgun (WGS) entry which is preliminary data.</text>
</comment>
<evidence type="ECO:0000313" key="1">
    <source>
        <dbReference type="EMBL" id="KKM46901.1"/>
    </source>
</evidence>
<dbReference type="Proteomes" id="UP000237966">
    <property type="component" value="Unassembled WGS sequence"/>
</dbReference>
<gene>
    <name evidence="2" type="ORF">C5C51_07775</name>
    <name evidence="1" type="ORF">VT73_01085</name>
</gene>
<dbReference type="STRING" id="145458.APU90_09130"/>
<evidence type="ECO:0000313" key="4">
    <source>
        <dbReference type="Proteomes" id="UP000237966"/>
    </source>
</evidence>
<reference evidence="2 4" key="2">
    <citation type="submission" date="2018-02" db="EMBL/GenBank/DDBJ databases">
        <title>Bacteriophage NCPPB3778 and a type I-E CRISPR drive the evolution of the US Biological Select Agent, Rathayibacter toxicus.</title>
        <authorList>
            <person name="Davis E.W.II."/>
            <person name="Tabima J.F."/>
            <person name="Weisberg A.J."/>
            <person name="Lopes L.D."/>
            <person name="Wiseman M.S."/>
            <person name="Wiseman M.S."/>
            <person name="Pupko T."/>
            <person name="Belcher M.S."/>
            <person name="Sechler A.J."/>
            <person name="Tancos M.A."/>
            <person name="Schroeder B.K."/>
            <person name="Murray T.D."/>
            <person name="Luster D.G."/>
            <person name="Schneider W.L."/>
            <person name="Rogers E."/>
            <person name="Andreote F.D."/>
            <person name="Grunwald N.J."/>
            <person name="Putnam M.L."/>
            <person name="Chang J.H."/>
        </authorList>
    </citation>
    <scope>NUCLEOTIDE SEQUENCE [LARGE SCALE GENOMIC DNA]</scope>
    <source>
        <strain evidence="2 4">FH99</strain>
    </source>
</reference>
<evidence type="ECO:0000313" key="2">
    <source>
        <dbReference type="EMBL" id="PPI14460.1"/>
    </source>
</evidence>
<dbReference type="Gene3D" id="3.40.50.2000">
    <property type="entry name" value="Glycogen Phosphorylase B"/>
    <property type="match status" value="2"/>
</dbReference>
<dbReference type="AlphaFoldDB" id="A0A0C5BF08"/>
<dbReference type="GeneID" id="93666762"/>
<dbReference type="EMBL" id="LBFI01000011">
    <property type="protein sequence ID" value="KKM46901.1"/>
    <property type="molecule type" value="Genomic_DNA"/>
</dbReference>
<dbReference type="KEGG" id="rtc:APU90_09130"/>
<dbReference type="PATRIC" id="fig|145458.7.peg.1817"/>
<dbReference type="KEGG" id="rtx:TI83_07955"/>
<dbReference type="EMBL" id="PSWU01000012">
    <property type="protein sequence ID" value="PPI14460.1"/>
    <property type="molecule type" value="Genomic_DNA"/>
</dbReference>
<accession>A0A0C5BF08</accession>
<keyword evidence="2" id="KW-0808">Transferase</keyword>
<reference evidence="1 3" key="1">
    <citation type="submission" date="2015-04" db="EMBL/GenBank/DDBJ databases">
        <title>Draft genome sequence of Rathayibacter toxicus strain FH-142 (AKA 70134 or CS 32), a Western Australian isolate.</title>
        <authorList>
            <consortium name="Consortium for Microbial Forensics and Genomics (microFORGE)"/>
            <person name="Knight B.M."/>
            <person name="Roberts D.P."/>
            <person name="Lin D."/>
            <person name="Hari K."/>
            <person name="Fletcher J."/>
            <person name="Melcher U."/>
            <person name="Blagden T."/>
            <person name="Luster D.G."/>
            <person name="Sechler A.J."/>
            <person name="Schneider W.L."/>
            <person name="Winegar R.A."/>
        </authorList>
    </citation>
    <scope>NUCLEOTIDE SEQUENCE [LARGE SCALE GENOMIC DNA]</scope>
    <source>
        <strain evidence="1 3">FH142</strain>
    </source>
</reference>
<organism evidence="1 3">
    <name type="scientific">Rathayibacter toxicus</name>
    <dbReference type="NCBI Taxonomy" id="145458"/>
    <lineage>
        <taxon>Bacteria</taxon>
        <taxon>Bacillati</taxon>
        <taxon>Actinomycetota</taxon>
        <taxon>Actinomycetes</taxon>
        <taxon>Micrococcales</taxon>
        <taxon>Microbacteriaceae</taxon>
        <taxon>Rathayibacter</taxon>
    </lineage>
</organism>
<dbReference type="eggNOG" id="COG0438">
    <property type="taxonomic scope" value="Bacteria"/>
</dbReference>
<evidence type="ECO:0000313" key="3">
    <source>
        <dbReference type="Proteomes" id="UP000052979"/>
    </source>
</evidence>
<keyword evidence="3" id="KW-1185">Reference proteome</keyword>
<dbReference type="Proteomes" id="UP000052979">
    <property type="component" value="Unassembled WGS sequence"/>
</dbReference>
<dbReference type="CDD" id="cd03801">
    <property type="entry name" value="GT4_PimA-like"/>
    <property type="match status" value="1"/>
</dbReference>
<protein>
    <submittedName>
        <fullName evidence="2">Glycosyl transferase family 1</fullName>
    </submittedName>
</protein>
<dbReference type="RefSeq" id="WP_027691611.1">
    <property type="nucleotide sequence ID" value="NZ_CP010848.1"/>
</dbReference>
<dbReference type="SUPFAM" id="SSF53756">
    <property type="entry name" value="UDP-Glycosyltransferase/glycogen phosphorylase"/>
    <property type="match status" value="1"/>
</dbReference>
<dbReference type="Pfam" id="PF13692">
    <property type="entry name" value="Glyco_trans_1_4"/>
    <property type="match status" value="1"/>
</dbReference>
<proteinExistence type="predicted"/>
<dbReference type="GO" id="GO:0016740">
    <property type="term" value="F:transferase activity"/>
    <property type="evidence" value="ECO:0007669"/>
    <property type="project" value="UniProtKB-KW"/>
</dbReference>
<dbReference type="PANTHER" id="PTHR12526">
    <property type="entry name" value="GLYCOSYLTRANSFERASE"/>
    <property type="match status" value="1"/>
</dbReference>
<dbReference type="OrthoDB" id="3371840at2"/>
<name>A0A0C5BF08_9MICO</name>
<sequence length="364" mass="41027">MSAQSHPTTGPSAIAIYARARTVHLERFAHLDAELIFRARNYDFDEEIAGRVPHRQLGYVRTFLRLLRTPYRVVELNEPFQLNSWPGLLLDLLALRVSDALRRRHTVVTCYAIGNDDLCVNFAAYTHFPIALSRRIVRSMMRLFVTQFDRIAFGIPVSEQIYRHLAGDRLERVSTKHFGALAPACHSHKLPFLREKQVLFLGALEERKGFDSLLRAWPLVNVEGARLVILGKGEGTRRAEEFAANRHDVQFHEDPPNEEIHVWLARSSVVVLFSQRTPRWREQVGLPILEGLSHGCTIVTSTETGIADRLLAEGHRVLPPESGAEGLAAAISAALTSPVPVERVLGSLPERDTRLIAGEWMFET</sequence>